<keyword evidence="5" id="KW-0378">Hydrolase</keyword>
<dbReference type="InterPro" id="IPR031167">
    <property type="entry name" value="G_OBG"/>
</dbReference>
<sequence length="422" mass="44777">MWSRGSAAARKAGPRAALARWAAPGQRAFSKLSCGLVGLPNVGKSSIFNALTSSTMAEMANFPFCTIEPNVATVPVRDARLTKLTEMANSERSVPTGLEFIDIAGLVKGASDGKGMGNKFLTNVRSTSAIAHVVRCFQDEDVIHVRDGQDDADHEAARTLDPVLDLAIIEGELVLADLQSAELQLAKARKGKGKASGAAGVDPAAALAFLEGVCPALEEGQPAAAWLQEKHGGEQALAPTQLAAWRSLALMTQKPAMVLCNVDEAAAGPESSDLVRAVEEWVAAERPGCPVVRVCAPLELELGAIEDEEERAEYLAAMGLAESALASVQAAAMRLLNRRVYFTTGPQETRAWLVRAGTLAPQAAGVIHSDLEKGFIRAEVIGYDDYVACGSEKAAKEAGKMRSEGKDYEVQDGDVMHFRHNT</sequence>
<dbReference type="InterPro" id="IPR023192">
    <property type="entry name" value="TGS-like_dom_sf"/>
</dbReference>
<keyword evidence="4 5" id="KW-0067">ATP-binding</keyword>
<gene>
    <name evidence="8" type="ORF">FNF29_03564</name>
</gene>
<dbReference type="GO" id="GO:0016887">
    <property type="term" value="F:ATP hydrolysis activity"/>
    <property type="evidence" value="ECO:0007669"/>
    <property type="project" value="UniProtKB-UniRule"/>
</dbReference>
<dbReference type="InterPro" id="IPR012675">
    <property type="entry name" value="Beta-grasp_dom_sf"/>
</dbReference>
<feature type="domain" description="OBG-type G" evidence="6">
    <location>
        <begin position="32"/>
        <end position="314"/>
    </location>
</feature>
<dbReference type="AlphaFoldDB" id="A0A5A8CKI6"/>
<dbReference type="OMA" id="ARQWTIR"/>
<dbReference type="InterPro" id="IPR041706">
    <property type="entry name" value="YchF_N"/>
</dbReference>
<evidence type="ECO:0000256" key="3">
    <source>
        <dbReference type="ARBA" id="ARBA00022741"/>
    </source>
</evidence>
<evidence type="ECO:0000256" key="4">
    <source>
        <dbReference type="ARBA" id="ARBA00022840"/>
    </source>
</evidence>
<dbReference type="Gene3D" id="3.10.20.30">
    <property type="match status" value="1"/>
</dbReference>
<feature type="domain" description="TGS" evidence="7">
    <location>
        <begin position="338"/>
        <end position="420"/>
    </location>
</feature>
<dbReference type="FunFam" id="3.10.20.30:FF:000001">
    <property type="entry name" value="Ribosome-binding ATPase YchF"/>
    <property type="match status" value="1"/>
</dbReference>
<evidence type="ECO:0000259" key="7">
    <source>
        <dbReference type="PROSITE" id="PS51880"/>
    </source>
</evidence>
<keyword evidence="2" id="KW-0479">Metal-binding</keyword>
<dbReference type="GO" id="GO:0005525">
    <property type="term" value="F:GTP binding"/>
    <property type="evidence" value="ECO:0007669"/>
    <property type="project" value="InterPro"/>
</dbReference>
<comment type="function">
    <text evidence="5">Hydrolyzes ATP, and can also hydrolyze GTP with lower efficiency. Has lower affinity for GTP.</text>
</comment>
<dbReference type="PRINTS" id="PR00326">
    <property type="entry name" value="GTP1OBG"/>
</dbReference>
<proteinExistence type="inferred from homology"/>
<dbReference type="InterPro" id="IPR012676">
    <property type="entry name" value="TGS-like"/>
</dbReference>
<reference evidence="8 9" key="1">
    <citation type="submission" date="2019-07" db="EMBL/GenBank/DDBJ databases">
        <title>Genomes of Cafeteria roenbergensis.</title>
        <authorList>
            <person name="Fischer M.G."/>
            <person name="Hackl T."/>
            <person name="Roman M."/>
        </authorList>
    </citation>
    <scope>NUCLEOTIDE SEQUENCE [LARGE SCALE GENOMIC DNA]</scope>
    <source>
        <strain evidence="8 9">BVI</strain>
    </source>
</reference>
<dbReference type="PANTHER" id="PTHR23305:SF18">
    <property type="entry name" value="OBG-TYPE G DOMAIN-CONTAINING PROTEIN"/>
    <property type="match status" value="1"/>
</dbReference>
<keyword evidence="9" id="KW-1185">Reference proteome</keyword>
<dbReference type="HAMAP" id="MF_00944">
    <property type="entry name" value="YchF_OLA1_ATPase"/>
    <property type="match status" value="1"/>
</dbReference>
<dbReference type="PROSITE" id="PS51710">
    <property type="entry name" value="G_OBG"/>
    <property type="match status" value="1"/>
</dbReference>
<dbReference type="GO" id="GO:0005524">
    <property type="term" value="F:ATP binding"/>
    <property type="evidence" value="ECO:0007669"/>
    <property type="project" value="UniProtKB-UniRule"/>
</dbReference>
<dbReference type="InterPro" id="IPR004095">
    <property type="entry name" value="TGS"/>
</dbReference>
<dbReference type="InterPro" id="IPR006073">
    <property type="entry name" value="GTP-bd"/>
</dbReference>
<dbReference type="PANTHER" id="PTHR23305">
    <property type="entry name" value="OBG GTPASE FAMILY"/>
    <property type="match status" value="1"/>
</dbReference>
<dbReference type="Proteomes" id="UP000323011">
    <property type="component" value="Unassembled WGS sequence"/>
</dbReference>
<evidence type="ECO:0000256" key="2">
    <source>
        <dbReference type="ARBA" id="ARBA00022723"/>
    </source>
</evidence>
<evidence type="ECO:0000313" key="8">
    <source>
        <dbReference type="EMBL" id="KAA0153044.1"/>
    </source>
</evidence>
<comment type="subunit">
    <text evidence="5">Monomer.</text>
</comment>
<comment type="caution">
    <text evidence="8">The sequence shown here is derived from an EMBL/GenBank/DDBJ whole genome shotgun (WGS) entry which is preliminary data.</text>
</comment>
<dbReference type="CDD" id="cd04867">
    <property type="entry name" value="TGS_YchF_OLA1"/>
    <property type="match status" value="1"/>
</dbReference>
<dbReference type="InterPro" id="IPR027417">
    <property type="entry name" value="P-loop_NTPase"/>
</dbReference>
<name>A0A5A8CKI6_CAFRO</name>
<comment type="subcellular location">
    <subcellularLocation>
        <location evidence="5">Cytoplasm</location>
    </subcellularLocation>
</comment>
<evidence type="ECO:0000256" key="5">
    <source>
        <dbReference type="HAMAP-Rule" id="MF_03167"/>
    </source>
</evidence>
<evidence type="ECO:0000259" key="6">
    <source>
        <dbReference type="PROSITE" id="PS51710"/>
    </source>
</evidence>
<dbReference type="InterPro" id="IPR013029">
    <property type="entry name" value="YchF_C"/>
</dbReference>
<dbReference type="NCBIfam" id="TIGR00092">
    <property type="entry name" value="redox-regulated ATPase YchF"/>
    <property type="match status" value="1"/>
</dbReference>
<dbReference type="PROSITE" id="PS51880">
    <property type="entry name" value="TGS"/>
    <property type="match status" value="1"/>
</dbReference>
<dbReference type="Gene3D" id="1.10.150.300">
    <property type="entry name" value="TGS-like domain"/>
    <property type="match status" value="1"/>
</dbReference>
<organism evidence="8 9">
    <name type="scientific">Cafeteria roenbergensis</name>
    <name type="common">Marine flagellate</name>
    <dbReference type="NCBI Taxonomy" id="33653"/>
    <lineage>
        <taxon>Eukaryota</taxon>
        <taxon>Sar</taxon>
        <taxon>Stramenopiles</taxon>
        <taxon>Bigyra</taxon>
        <taxon>Opalozoa</taxon>
        <taxon>Bicosoecida</taxon>
        <taxon>Cafeteriaceae</taxon>
        <taxon>Cafeteria</taxon>
    </lineage>
</organism>
<protein>
    <recommendedName>
        <fullName evidence="5">Obg-like ATPase 1</fullName>
    </recommendedName>
</protein>
<dbReference type="GO" id="GO:0043023">
    <property type="term" value="F:ribosomal large subunit binding"/>
    <property type="evidence" value="ECO:0007669"/>
    <property type="project" value="UniProtKB-UniRule"/>
</dbReference>
<dbReference type="SUPFAM" id="SSF81271">
    <property type="entry name" value="TGS-like"/>
    <property type="match status" value="1"/>
</dbReference>
<keyword evidence="3 5" id="KW-0547">Nucleotide-binding</keyword>
<dbReference type="SUPFAM" id="SSF52540">
    <property type="entry name" value="P-loop containing nucleoside triphosphate hydrolases"/>
    <property type="match status" value="1"/>
</dbReference>
<evidence type="ECO:0000313" key="9">
    <source>
        <dbReference type="Proteomes" id="UP000323011"/>
    </source>
</evidence>
<dbReference type="EMBL" id="VLTN01000018">
    <property type="protein sequence ID" value="KAA0153044.1"/>
    <property type="molecule type" value="Genomic_DNA"/>
</dbReference>
<dbReference type="GO" id="GO:0046872">
    <property type="term" value="F:metal ion binding"/>
    <property type="evidence" value="ECO:0007669"/>
    <property type="project" value="UniProtKB-KW"/>
</dbReference>
<evidence type="ECO:0000256" key="1">
    <source>
        <dbReference type="ARBA" id="ARBA00001946"/>
    </source>
</evidence>
<dbReference type="GO" id="GO:0005737">
    <property type="term" value="C:cytoplasm"/>
    <property type="evidence" value="ECO:0007669"/>
    <property type="project" value="UniProtKB-SubCell"/>
</dbReference>
<comment type="similarity">
    <text evidence="5">Belongs to the TRAFAC class OBG-HflX-like GTPase superfamily. OBG GTPase family. YchF/OLA1 subfamily.</text>
</comment>
<dbReference type="CDD" id="cd01900">
    <property type="entry name" value="YchF"/>
    <property type="match status" value="1"/>
</dbReference>
<feature type="binding site" evidence="5">
    <location>
        <position position="262"/>
    </location>
    <ligand>
        <name>ATP</name>
        <dbReference type="ChEBI" id="CHEBI:30616"/>
    </ligand>
</feature>
<dbReference type="Pfam" id="PF01926">
    <property type="entry name" value="MMR_HSR1"/>
    <property type="match status" value="1"/>
</dbReference>
<accession>A0A5A8CKI6</accession>
<comment type="cofactor">
    <cofactor evidence="1">
        <name>Mg(2+)</name>
        <dbReference type="ChEBI" id="CHEBI:18420"/>
    </cofactor>
</comment>
<dbReference type="Gene3D" id="3.40.50.300">
    <property type="entry name" value="P-loop containing nucleotide triphosphate hydrolases"/>
    <property type="match status" value="1"/>
</dbReference>
<dbReference type="Pfam" id="PF06071">
    <property type="entry name" value="YchF-GTPase_C"/>
    <property type="match status" value="1"/>
</dbReference>
<keyword evidence="5" id="KW-0963">Cytoplasm</keyword>
<dbReference type="InterPro" id="IPR004396">
    <property type="entry name" value="ATPase_YchF/OLA1"/>
</dbReference>
<feature type="binding site" evidence="5">
    <location>
        <begin position="41"/>
        <end position="46"/>
    </location>
    <ligand>
        <name>ATP</name>
        <dbReference type="ChEBI" id="CHEBI:30616"/>
    </ligand>
</feature>